<keyword evidence="4" id="KW-0378">Hydrolase</keyword>
<dbReference type="EC" id="3.4.24.-" evidence="4"/>
<accession>A0A5K1JZV3</accession>
<evidence type="ECO:0000313" key="4">
    <source>
        <dbReference type="EMBL" id="VWO98398.1"/>
    </source>
</evidence>
<dbReference type="PANTHER" id="PTHR10622">
    <property type="entry name" value="HET DOMAIN-CONTAINING PROTEIN"/>
    <property type="match status" value="1"/>
</dbReference>
<dbReference type="EMBL" id="LR726921">
    <property type="protein sequence ID" value="VWO98398.1"/>
    <property type="molecule type" value="Genomic_DNA"/>
</dbReference>
<evidence type="ECO:0000256" key="1">
    <source>
        <dbReference type="SAM" id="MobiDB-lite"/>
    </source>
</evidence>
<protein>
    <submittedName>
        <fullName evidence="4">Extracellular metalloproteinase )</fullName>
        <ecNumber evidence="4">3.4.24.-</ecNumber>
    </submittedName>
</protein>
<dbReference type="PANTHER" id="PTHR10622:SF10">
    <property type="entry name" value="HET DOMAIN-CONTAINING PROTEIN"/>
    <property type="match status" value="1"/>
</dbReference>
<dbReference type="GO" id="GO:0016787">
    <property type="term" value="F:hydrolase activity"/>
    <property type="evidence" value="ECO:0007669"/>
    <property type="project" value="UniProtKB-KW"/>
</dbReference>
<evidence type="ECO:0000259" key="2">
    <source>
        <dbReference type="Pfam" id="PF06985"/>
    </source>
</evidence>
<organism evidence="4">
    <name type="scientific">Ganoderma boninense</name>
    <dbReference type="NCBI Taxonomy" id="34458"/>
    <lineage>
        <taxon>Eukaryota</taxon>
        <taxon>Fungi</taxon>
        <taxon>Dikarya</taxon>
        <taxon>Basidiomycota</taxon>
        <taxon>Agaricomycotina</taxon>
        <taxon>Agaricomycetes</taxon>
        <taxon>Polyporales</taxon>
        <taxon>Polyporaceae</taxon>
        <taxon>Ganoderma</taxon>
    </lineage>
</organism>
<proteinExistence type="predicted"/>
<feature type="region of interest" description="Disordered" evidence="1">
    <location>
        <begin position="596"/>
        <end position="680"/>
    </location>
</feature>
<feature type="domain" description="DUF8212" evidence="3">
    <location>
        <begin position="234"/>
        <end position="435"/>
    </location>
</feature>
<sequence>MRLLDTHTGRFVDFTNWRRLHYAILSHTWNGAEQTYQEVRAIQQNYGPDGHRLRPEPLPDSQSSSPGQGSTPVDTIWSDPSLSEKVRRACETARSHGYRYLWIDSCCIDKTSSSELSEAINSMYLWYRDASVCYAYLFDVEMDADPELWKLAFRMSRWFTRGWTLQELLAPRHIVFLTNEWLVIGTKLTLEVSGRGQRRSENVLGSNTPGNPCGGRGNCLLGIFDINMPTLYGEEILKRIPDQSIFVWDTMHPYTLRFFEQPILSANSAPPRFELLGTYTVAFAGSAHGFFRTGAVSPLPHDFCTQFLGLSETDHPLPDYTEAPYGMRTHFPMFPISKCIAYERFRSIDASDVDAKQWFLVVLGCRLDSHHEEHMLARLCYLDTSRAGAEVLKGMGVCRKPTAEERTDLFVLHADDIARLREHLEVRTVYLPHPNRALSPGVPHVPAECPDIVLSPWTCAVLEAEGYHVEHFGPTTEKPDNHQFALTRDGSTLCLELQFTPHECLLMVWWSRVAPELPPDPALQVPRKTRYLIHKDGFEPINMQAVGGGTLTLQVGFEVDVKPNPERTPFYLRVELGACASYKSPGLPVLRIQDRARASGSEQDEQTLLGSSGDGTSERGAGRDDRSSNAGRDGRGEQASEQSWTTFGRKMDDKVKGWWHSRRGERKSSTPASMSSSTAS</sequence>
<dbReference type="InterPro" id="IPR010730">
    <property type="entry name" value="HET"/>
</dbReference>
<feature type="domain" description="Heterokaryon incompatibility" evidence="2">
    <location>
        <begin position="22"/>
        <end position="139"/>
    </location>
</feature>
<feature type="compositionally biased region" description="Low complexity" evidence="1">
    <location>
        <begin position="669"/>
        <end position="680"/>
    </location>
</feature>
<dbReference type="Pfam" id="PF26640">
    <property type="entry name" value="DUF8212"/>
    <property type="match status" value="1"/>
</dbReference>
<feature type="compositionally biased region" description="Low complexity" evidence="1">
    <location>
        <begin position="59"/>
        <end position="70"/>
    </location>
</feature>
<name>A0A5K1JZV3_9APHY</name>
<feature type="compositionally biased region" description="Basic and acidic residues" evidence="1">
    <location>
        <begin position="616"/>
        <end position="638"/>
    </location>
</feature>
<dbReference type="AlphaFoldDB" id="A0A5K1JZV3"/>
<dbReference type="Pfam" id="PF06985">
    <property type="entry name" value="HET"/>
    <property type="match status" value="1"/>
</dbReference>
<dbReference type="InterPro" id="IPR058525">
    <property type="entry name" value="DUF8212"/>
</dbReference>
<feature type="region of interest" description="Disordered" evidence="1">
    <location>
        <begin position="46"/>
        <end position="78"/>
    </location>
</feature>
<gene>
    <name evidence="4" type="primary">J9VXZ9</name>
</gene>
<reference evidence="4" key="1">
    <citation type="submission" date="2019-10" db="EMBL/GenBank/DDBJ databases">
        <authorList>
            <person name="Nor Muhammad N."/>
        </authorList>
    </citation>
    <scope>NUCLEOTIDE SEQUENCE</scope>
</reference>
<evidence type="ECO:0000259" key="3">
    <source>
        <dbReference type="Pfam" id="PF26640"/>
    </source>
</evidence>